<evidence type="ECO:0000313" key="2">
    <source>
        <dbReference type="Proteomes" id="UP001501586"/>
    </source>
</evidence>
<gene>
    <name evidence="1" type="ORF">GCM10022261_13870</name>
</gene>
<dbReference type="SUPFAM" id="SSF53335">
    <property type="entry name" value="S-adenosyl-L-methionine-dependent methyltransferases"/>
    <property type="match status" value="1"/>
</dbReference>
<evidence type="ECO:0000313" key="1">
    <source>
        <dbReference type="EMBL" id="GAA4283856.1"/>
    </source>
</evidence>
<comment type="caution">
    <text evidence="1">The sequence shown here is derived from an EMBL/GenBank/DDBJ whole genome shotgun (WGS) entry which is preliminary data.</text>
</comment>
<reference evidence="2" key="1">
    <citation type="journal article" date="2019" name="Int. J. Syst. Evol. Microbiol.">
        <title>The Global Catalogue of Microorganisms (GCM) 10K type strain sequencing project: providing services to taxonomists for standard genome sequencing and annotation.</title>
        <authorList>
            <consortium name="The Broad Institute Genomics Platform"/>
            <consortium name="The Broad Institute Genome Sequencing Center for Infectious Disease"/>
            <person name="Wu L."/>
            <person name="Ma J."/>
        </authorList>
    </citation>
    <scope>NUCLEOTIDE SEQUENCE [LARGE SCALE GENOMIC DNA]</scope>
    <source>
        <strain evidence="2">JCM 17458</strain>
    </source>
</reference>
<sequence>MATKLGLRAGQYIQEIGYDEDVDFDLREAIEAITGEEMADEDVDDEFDVIIMWWRADDPDLTDGLVDAQGTLAEGGRLWLLTPKASRPGHIPPADISEAAPTAGMHVTKTVSVASDWSGFCLVGKKNYS</sequence>
<dbReference type="EMBL" id="BAABAZ010000005">
    <property type="protein sequence ID" value="GAA4283856.1"/>
    <property type="molecule type" value="Genomic_DNA"/>
</dbReference>
<name>A0ABP8EIT3_9MICO</name>
<dbReference type="InterPro" id="IPR021412">
    <property type="entry name" value="DUF3052"/>
</dbReference>
<keyword evidence="2" id="KW-1185">Reference proteome</keyword>
<protein>
    <submittedName>
        <fullName evidence="1">DUF3052 domain-containing protein</fullName>
    </submittedName>
</protein>
<accession>A0ABP8EIT3</accession>
<dbReference type="Pfam" id="PF11253">
    <property type="entry name" value="DUF3052"/>
    <property type="match status" value="1"/>
</dbReference>
<dbReference type="InterPro" id="IPR029063">
    <property type="entry name" value="SAM-dependent_MTases_sf"/>
</dbReference>
<dbReference type="Proteomes" id="UP001501586">
    <property type="component" value="Unassembled WGS sequence"/>
</dbReference>
<proteinExistence type="predicted"/>
<organism evidence="1 2">
    <name type="scientific">Brevibacterium daeguense</name>
    <dbReference type="NCBI Taxonomy" id="909936"/>
    <lineage>
        <taxon>Bacteria</taxon>
        <taxon>Bacillati</taxon>
        <taxon>Actinomycetota</taxon>
        <taxon>Actinomycetes</taxon>
        <taxon>Micrococcales</taxon>
        <taxon>Brevibacteriaceae</taxon>
        <taxon>Brevibacterium</taxon>
    </lineage>
</organism>